<evidence type="ECO:0000256" key="1">
    <source>
        <dbReference type="ARBA" id="ARBA00000085"/>
    </source>
</evidence>
<dbReference type="InterPro" id="IPR011009">
    <property type="entry name" value="Kinase-like_dom_sf"/>
</dbReference>
<dbReference type="InterPro" id="IPR005467">
    <property type="entry name" value="His_kinase_dom"/>
</dbReference>
<dbReference type="PRINTS" id="PR00344">
    <property type="entry name" value="BCTRLSENSOR"/>
</dbReference>
<dbReference type="InterPro" id="IPR004358">
    <property type="entry name" value="Sig_transdc_His_kin-like_C"/>
</dbReference>
<dbReference type="Pfam" id="PF01590">
    <property type="entry name" value="GAF"/>
    <property type="match status" value="1"/>
</dbReference>
<gene>
    <name evidence="7" type="ORF">F7R26_031885</name>
</gene>
<dbReference type="InterPro" id="IPR003594">
    <property type="entry name" value="HATPase_dom"/>
</dbReference>
<dbReference type="SUPFAM" id="SSF55874">
    <property type="entry name" value="ATPase domain of HSP90 chaperone/DNA topoisomerase II/histidine kinase"/>
    <property type="match status" value="1"/>
</dbReference>
<dbReference type="CDD" id="cd14014">
    <property type="entry name" value="STKc_PknB_like"/>
    <property type="match status" value="1"/>
</dbReference>
<dbReference type="RefSeq" id="WP_150986760.1">
    <property type="nucleotide sequence ID" value="NZ_CP062804.1"/>
</dbReference>
<dbReference type="InterPro" id="IPR000719">
    <property type="entry name" value="Prot_kinase_dom"/>
</dbReference>
<dbReference type="PANTHER" id="PTHR43642:SF1">
    <property type="entry name" value="HYBRID SIGNAL TRANSDUCTION HISTIDINE KINASE G"/>
    <property type="match status" value="1"/>
</dbReference>
<dbReference type="SUPFAM" id="SSF47384">
    <property type="entry name" value="Homodimeric domain of signal transducing histidine kinase"/>
    <property type="match status" value="1"/>
</dbReference>
<dbReference type="Pfam" id="PF25503">
    <property type="entry name" value="TPR_CHK1"/>
    <property type="match status" value="1"/>
</dbReference>
<dbReference type="InterPro" id="IPR036890">
    <property type="entry name" value="HATPase_C_sf"/>
</dbReference>
<sequence length="1444" mass="155038">MNSLRSYKLEYLLDGEIALLRGTAAGCTPVLLSLAGPAASAAGVRRRLEHEYTLRDLLRPDWAVVPVALIRYDRRPALLAADEGGLPLAQLLGQPFPLDAFLEIAIAVSAAIVAMHESGIVHRDIKPAHLLIAPNRERAWITGFGIATVASSGTLPGAQPPMLAGTLAYMAPEQAARGEPAVDARADLYALGVILYQMLTGVLPLEASEPVGWVHCHFARLPVAPSERNDGVAPVLSTMVMRLLAKAPGERYPSASALAGELRRCLEAWRSQGSLELVASAPLPDLPDIQGNAPGLLAEGLQRLPPEASALLMALSCLGSTVPAATAAQALDVTEARLGGLLAEAVAGGYIVAGDACYRFAHERLQEAAYALIPAADRPALHLRLGRRLAQRMAHGDNSGDNSGDDRNGGIFCAVDQFNRAVGIHLDDGERLQVAQLSLEAALRAMKTTAYDRASACFSAGERWLPDGAWEAHHALALALAMGRAECEFVGGRLGAAAASLLDLSARTRTPYDLAAVTRLQVAVYTALDRSDLAVRLGLGFIRTMGLDFRPGAQGQVEQEYQRLLALLGDRPAESLASLPRMHSPVWRATLSVLAEVMSPASFMDRNLRDLIPLWMALISLEHGNDEASCIAYVHLGMTIGPRLGDYGLGYRLGRAGLALVAQEGMGRFRAKVHMCFGALLLPWTQPIRGGRELIERSFEEGRQTGDFNFAAYSRNQLVTHLLACAEPLADVDAKIEAGLAFARSLGLARVVDILSAQSRYVAVLRGRAPGWMALDAGEPGLLEAEARLQGDPRLAVAACCYWIRKLQACFAADDYRGALDAAGKAEPLLWTAPYFLEIADYHFFAALSLAWAPALPGHAPGQISGHMPGSVQAAAFKRHHDQLSVWARENPANFGARAGILSAEALRMAREPLQAMRQYEQAARQARERDQVHDEALAYDLCARCCFEQGLAAPALAYLRKARDAYGSWGADGQVRKLEARARAHDGTDLDTGRAATGQADAAALQPATYIGPAAQLDLDTAIRATQALAGEMQLDRLINTLLTTTLEQAAAQRALLFLRQDGTLRLAAQARTEQSGIVVDLDPIGAVPYPRAIVDAALTTRADFVLDNARTHAKFGQDPDVQARSVRSVACLALAKQAALIGVLYLENNLADALFTGRRINLLAMLASQAAISLENARLYAELLRQNQERQRVQAELAHVCRVTTLGELAASIAHEVNQPLTGIVTYGGACLRWINRPEPDLDEARHAVQNMIAEGLRASEVIRRIRALARKGESRRLPLQLSDLAAETVAMVKHQAEAHGIVIAQDCVAGLPQVLGDRIQLQQVIINLLVNAIQAMSCRRPGRRHLRVATAAPAEGQVRLRVEDTGPGIDAGKLDKLFEAFYTTREQGLGMGLSICRSIVEAHGGTIWAESPVRTEAQSGQHPAGPGAAFSFTLPVPQPQP</sequence>
<evidence type="ECO:0000259" key="5">
    <source>
        <dbReference type="PROSITE" id="PS50011"/>
    </source>
</evidence>
<dbReference type="PROSITE" id="PS50109">
    <property type="entry name" value="HIS_KIN"/>
    <property type="match status" value="1"/>
</dbReference>
<dbReference type="InterPro" id="IPR003018">
    <property type="entry name" value="GAF"/>
</dbReference>
<feature type="region of interest" description="Disordered" evidence="4">
    <location>
        <begin position="1417"/>
        <end position="1444"/>
    </location>
</feature>
<dbReference type="InterPro" id="IPR036097">
    <property type="entry name" value="HisK_dim/P_sf"/>
</dbReference>
<evidence type="ECO:0000313" key="7">
    <source>
        <dbReference type="EMBL" id="QOT79338.1"/>
    </source>
</evidence>
<dbReference type="Gene3D" id="1.10.510.10">
    <property type="entry name" value="Transferase(Phosphotransferase) domain 1"/>
    <property type="match status" value="1"/>
</dbReference>
<dbReference type="InterPro" id="IPR029016">
    <property type="entry name" value="GAF-like_dom_sf"/>
</dbReference>
<dbReference type="CDD" id="cd00082">
    <property type="entry name" value="HisKA"/>
    <property type="match status" value="1"/>
</dbReference>
<dbReference type="EC" id="2.7.13.3" evidence="2"/>
<dbReference type="Gene3D" id="3.30.565.10">
    <property type="entry name" value="Histidine kinase-like ATPase, C-terminal domain"/>
    <property type="match status" value="1"/>
</dbReference>
<dbReference type="Pfam" id="PF00069">
    <property type="entry name" value="Pkinase"/>
    <property type="match status" value="1"/>
</dbReference>
<dbReference type="InterPro" id="IPR003661">
    <property type="entry name" value="HisK_dim/P_dom"/>
</dbReference>
<feature type="domain" description="Protein kinase" evidence="5">
    <location>
        <begin position="1"/>
        <end position="270"/>
    </location>
</feature>
<evidence type="ECO:0000256" key="4">
    <source>
        <dbReference type="SAM" id="MobiDB-lite"/>
    </source>
</evidence>
<organism evidence="7 8">
    <name type="scientific">Cupriavidus basilensis</name>
    <dbReference type="NCBI Taxonomy" id="68895"/>
    <lineage>
        <taxon>Bacteria</taxon>
        <taxon>Pseudomonadati</taxon>
        <taxon>Pseudomonadota</taxon>
        <taxon>Betaproteobacteria</taxon>
        <taxon>Burkholderiales</taxon>
        <taxon>Burkholderiaceae</taxon>
        <taxon>Cupriavidus</taxon>
    </lineage>
</organism>
<dbReference type="GeneID" id="98405567"/>
<name>A0A643FTC0_9BURK</name>
<reference evidence="7 8" key="1">
    <citation type="submission" date="2020-10" db="EMBL/GenBank/DDBJ databases">
        <title>Complete genome sequence of Cupriavidus basilensis CCUG 49340T.</title>
        <authorList>
            <person name="Salva-Serra F."/>
            <person name="Donoso R.A."/>
            <person name="Cho K.H."/>
            <person name="Yoo J.A."/>
            <person name="Lee K."/>
            <person name="Yoon S.-H."/>
            <person name="Perez-Pantoja D."/>
            <person name="Moore E.R.B."/>
        </authorList>
    </citation>
    <scope>NUCLEOTIDE SEQUENCE [LARGE SCALE GENOMIC DNA]</scope>
    <source>
        <strain evidence="8">CCUG 49340</strain>
    </source>
</reference>
<accession>A0A643FTC0</accession>
<dbReference type="PROSITE" id="PS50011">
    <property type="entry name" value="PROTEIN_KINASE_DOM"/>
    <property type="match status" value="1"/>
</dbReference>
<dbReference type="GO" id="GO:0005524">
    <property type="term" value="F:ATP binding"/>
    <property type="evidence" value="ECO:0007669"/>
    <property type="project" value="InterPro"/>
</dbReference>
<dbReference type="SMART" id="SM00220">
    <property type="entry name" value="S_TKc"/>
    <property type="match status" value="1"/>
</dbReference>
<dbReference type="EMBL" id="CP062804">
    <property type="protein sequence ID" value="QOT79338.1"/>
    <property type="molecule type" value="Genomic_DNA"/>
</dbReference>
<dbReference type="InterPro" id="IPR053159">
    <property type="entry name" value="Hybrid_Histidine_Kinase"/>
</dbReference>
<dbReference type="SMART" id="SM00388">
    <property type="entry name" value="HisKA"/>
    <property type="match status" value="1"/>
</dbReference>
<dbReference type="Pfam" id="PF00512">
    <property type="entry name" value="HisKA"/>
    <property type="match status" value="1"/>
</dbReference>
<dbReference type="Proteomes" id="UP000397656">
    <property type="component" value="Chromosome 2"/>
</dbReference>
<dbReference type="PANTHER" id="PTHR43642">
    <property type="entry name" value="HYBRID SIGNAL TRANSDUCTION HISTIDINE KINASE G"/>
    <property type="match status" value="1"/>
</dbReference>
<feature type="domain" description="Histidine kinase" evidence="6">
    <location>
        <begin position="1214"/>
        <end position="1441"/>
    </location>
</feature>
<evidence type="ECO:0000256" key="2">
    <source>
        <dbReference type="ARBA" id="ARBA00012438"/>
    </source>
</evidence>
<evidence type="ECO:0000259" key="6">
    <source>
        <dbReference type="PROSITE" id="PS50109"/>
    </source>
</evidence>
<protein>
    <recommendedName>
        <fullName evidence="2">histidine kinase</fullName>
        <ecNumber evidence="2">2.7.13.3</ecNumber>
    </recommendedName>
</protein>
<evidence type="ECO:0000256" key="3">
    <source>
        <dbReference type="ARBA" id="ARBA00022553"/>
    </source>
</evidence>
<dbReference type="Gene3D" id="1.10.287.130">
    <property type="match status" value="1"/>
</dbReference>
<proteinExistence type="predicted"/>
<dbReference type="GO" id="GO:0000155">
    <property type="term" value="F:phosphorelay sensor kinase activity"/>
    <property type="evidence" value="ECO:0007669"/>
    <property type="project" value="InterPro"/>
</dbReference>
<evidence type="ECO:0000313" key="8">
    <source>
        <dbReference type="Proteomes" id="UP000397656"/>
    </source>
</evidence>
<comment type="catalytic activity">
    <reaction evidence="1">
        <text>ATP + protein L-histidine = ADP + protein N-phospho-L-histidine.</text>
        <dbReference type="EC" id="2.7.13.3"/>
    </reaction>
</comment>
<dbReference type="Pfam" id="PF02518">
    <property type="entry name" value="HATPase_c"/>
    <property type="match status" value="1"/>
</dbReference>
<dbReference type="Gene3D" id="3.30.450.40">
    <property type="match status" value="1"/>
</dbReference>
<dbReference type="SUPFAM" id="SSF55781">
    <property type="entry name" value="GAF domain-like"/>
    <property type="match status" value="1"/>
</dbReference>
<dbReference type="SMART" id="SM00387">
    <property type="entry name" value="HATPase_c"/>
    <property type="match status" value="1"/>
</dbReference>
<dbReference type="SUPFAM" id="SSF56112">
    <property type="entry name" value="Protein kinase-like (PK-like)"/>
    <property type="match status" value="1"/>
</dbReference>
<keyword evidence="3" id="KW-0597">Phosphoprotein</keyword>
<dbReference type="SMART" id="SM00065">
    <property type="entry name" value="GAF"/>
    <property type="match status" value="1"/>
</dbReference>